<dbReference type="InterPro" id="IPR002018">
    <property type="entry name" value="CarbesteraseB"/>
</dbReference>
<dbReference type="GO" id="GO:0052689">
    <property type="term" value="F:carboxylic ester hydrolase activity"/>
    <property type="evidence" value="ECO:0007669"/>
    <property type="project" value="TreeGrafter"/>
</dbReference>
<dbReference type="EC" id="3.1.1.-" evidence="3"/>
<evidence type="ECO:0000259" key="6">
    <source>
        <dbReference type="Pfam" id="PF00135"/>
    </source>
</evidence>
<dbReference type="Pfam" id="PF00135">
    <property type="entry name" value="COesterase"/>
    <property type="match status" value="1"/>
</dbReference>
<evidence type="ECO:0000256" key="2">
    <source>
        <dbReference type="ARBA" id="ARBA00022801"/>
    </source>
</evidence>
<organism evidence="7 8">
    <name type="scientific">Fusarium venenatum</name>
    <dbReference type="NCBI Taxonomy" id="56646"/>
    <lineage>
        <taxon>Eukaryota</taxon>
        <taxon>Fungi</taxon>
        <taxon>Dikarya</taxon>
        <taxon>Ascomycota</taxon>
        <taxon>Pezizomycotina</taxon>
        <taxon>Sordariomycetes</taxon>
        <taxon>Hypocreomycetidae</taxon>
        <taxon>Hypocreales</taxon>
        <taxon>Nectriaceae</taxon>
        <taxon>Fusarium</taxon>
    </lineage>
</organism>
<dbReference type="PROSITE" id="PS00122">
    <property type="entry name" value="CARBOXYLESTERASE_B_1"/>
    <property type="match status" value="1"/>
</dbReference>
<dbReference type="SUPFAM" id="SSF53474">
    <property type="entry name" value="alpha/beta-Hydrolases"/>
    <property type="match status" value="1"/>
</dbReference>
<dbReference type="InterPro" id="IPR029058">
    <property type="entry name" value="AB_hydrolase_fold"/>
</dbReference>
<dbReference type="Proteomes" id="UP000245910">
    <property type="component" value="Chromosome IIII"/>
</dbReference>
<dbReference type="AlphaFoldDB" id="A0A2L2SZW0"/>
<feature type="compositionally biased region" description="Basic and acidic residues" evidence="4">
    <location>
        <begin position="1"/>
        <end position="10"/>
    </location>
</feature>
<dbReference type="PROSITE" id="PS00941">
    <property type="entry name" value="CARBOXYLESTERASE_B_2"/>
    <property type="match status" value="1"/>
</dbReference>
<reference evidence="8" key="1">
    <citation type="submission" date="2014-10" db="EMBL/GenBank/DDBJ databases">
        <authorList>
            <person name="King R."/>
        </authorList>
    </citation>
    <scope>NUCLEOTIDE SEQUENCE [LARGE SCALE GENOMIC DNA]</scope>
    <source>
        <strain evidence="8">A3/5</strain>
    </source>
</reference>
<dbReference type="PANTHER" id="PTHR43918">
    <property type="entry name" value="ACETYLCHOLINESTERASE"/>
    <property type="match status" value="1"/>
</dbReference>
<dbReference type="InterPro" id="IPR019826">
    <property type="entry name" value="Carboxylesterase_B_AS"/>
</dbReference>
<name>A0A2L2SZW0_9HYPO</name>
<keyword evidence="5" id="KW-0812">Transmembrane</keyword>
<feature type="domain" description="Carboxylesterase type B" evidence="6">
    <location>
        <begin position="164"/>
        <end position="662"/>
    </location>
</feature>
<sequence length="671" mass="74619">MTAAPKRQDPNSEEDSVHIPNETAAPTKKPSRKKWFIIGGIVVLIVLVLSLTLGLYYGLKKKVSSFLICITSNLPTYYSWSSLSSGTRLKCIFSKEHGVVNDSAAKYNADRPQPSDVPDKSSNDSDDHDNDDDDDDDDDNNNNKGKGESASSSEETKKKEGPFVDLGYSQYEGNVLSSDIYEYLGIRYAKAPSDDLRWRAPVEPDSTTEVLKAQKYAPFCPGVNDRLGSTIDEDCLFVNVWAPANATSDSKLPVMVFFQSGGYIRNASPYINGSGLITASNNSIIYVNFNYRVGLFGFLAGKEIKEDGDLNAGLLDQRFLLKWVQEHIEEFGGDPEHVIIHGQSAGAGSVALQLVAYGGKDEGLFAGAIAESVFMPGLPEPDDIQYQFDRVVNATECSEEDDTLACLRGMDSSVLQAQNIKAPFDGRDYRSYFYWAPTTDGDMFPDFPSELYKKGDFAKVPLLTGSCTNEGSNYAVNAGSSAQFIRYMQNEYPYLTTEDTETILELYPKESALPKHDIWFPSASRAYAEVTFVCPTNNMLDAYAQHADPKTLWSYRYNVQITEFIEDGLGVPHVANAPAVFGPDYTAAKAGPSYRTYNAPMIPVVQSYWISFVRNLDPNKDRYEGTPQWETWGDDQHRLVFELNNNTMESVDQGQKDRCQAWLDMSDSTKQ</sequence>
<keyword evidence="8" id="KW-1185">Reference proteome</keyword>
<accession>A0A2L2SZW0</accession>
<dbReference type="InterPro" id="IPR019819">
    <property type="entry name" value="Carboxylesterase_B_CS"/>
</dbReference>
<feature type="region of interest" description="Disordered" evidence="4">
    <location>
        <begin position="1"/>
        <end position="27"/>
    </location>
</feature>
<dbReference type="PANTHER" id="PTHR43918:SF4">
    <property type="entry name" value="CARBOXYLIC ESTER HYDROLASE"/>
    <property type="match status" value="1"/>
</dbReference>
<feature type="transmembrane region" description="Helical" evidence="5">
    <location>
        <begin position="35"/>
        <end position="59"/>
    </location>
</feature>
<evidence type="ECO:0000256" key="3">
    <source>
        <dbReference type="RuleBase" id="RU361235"/>
    </source>
</evidence>
<dbReference type="Gene3D" id="3.40.50.1820">
    <property type="entry name" value="alpha/beta hydrolase"/>
    <property type="match status" value="1"/>
</dbReference>
<dbReference type="STRING" id="56646.A0A2L2SZW0"/>
<feature type="region of interest" description="Disordered" evidence="4">
    <location>
        <begin position="104"/>
        <end position="161"/>
    </location>
</feature>
<dbReference type="EMBL" id="LN649232">
    <property type="protein sequence ID" value="CEI39163.1"/>
    <property type="molecule type" value="Genomic_DNA"/>
</dbReference>
<evidence type="ECO:0000256" key="4">
    <source>
        <dbReference type="SAM" id="MobiDB-lite"/>
    </source>
</evidence>
<evidence type="ECO:0000313" key="8">
    <source>
        <dbReference type="Proteomes" id="UP000245910"/>
    </source>
</evidence>
<comment type="similarity">
    <text evidence="1 3">Belongs to the type-B carboxylesterase/lipase family.</text>
</comment>
<feature type="compositionally biased region" description="Acidic residues" evidence="4">
    <location>
        <begin position="126"/>
        <end position="140"/>
    </location>
</feature>
<keyword evidence="2 3" id="KW-0378">Hydrolase</keyword>
<evidence type="ECO:0000313" key="7">
    <source>
        <dbReference type="EMBL" id="CEI39163.1"/>
    </source>
</evidence>
<evidence type="ECO:0000256" key="1">
    <source>
        <dbReference type="ARBA" id="ARBA00005964"/>
    </source>
</evidence>
<evidence type="ECO:0000256" key="5">
    <source>
        <dbReference type="SAM" id="Phobius"/>
    </source>
</evidence>
<protein>
    <recommendedName>
        <fullName evidence="3">Carboxylic ester hydrolase</fullName>
        <ecNumber evidence="3">3.1.1.-</ecNumber>
    </recommendedName>
</protein>
<keyword evidence="5" id="KW-0472">Membrane</keyword>
<keyword evidence="5" id="KW-1133">Transmembrane helix</keyword>
<dbReference type="InterPro" id="IPR050654">
    <property type="entry name" value="AChE-related_enzymes"/>
</dbReference>
<feature type="compositionally biased region" description="Low complexity" evidence="4">
    <location>
        <begin position="142"/>
        <end position="153"/>
    </location>
</feature>
<proteinExistence type="inferred from homology"/>